<dbReference type="InterPro" id="IPR046357">
    <property type="entry name" value="PPIase_dom_sf"/>
</dbReference>
<evidence type="ECO:0000256" key="8">
    <source>
        <dbReference type="ARBA" id="ARBA00023235"/>
    </source>
</evidence>
<comment type="caution">
    <text evidence="15">The sequence shown here is derived from an EMBL/GenBank/DDBJ whole genome shotgun (WGS) entry which is preliminary data.</text>
</comment>
<dbReference type="GO" id="GO:0051301">
    <property type="term" value="P:cell division"/>
    <property type="evidence" value="ECO:0007669"/>
    <property type="project" value="UniProtKB-KW"/>
</dbReference>
<dbReference type="InterPro" id="IPR037041">
    <property type="entry name" value="Trigger_fac_C_sf"/>
</dbReference>
<dbReference type="Gene3D" id="3.30.70.1050">
    <property type="entry name" value="Trigger factor ribosome-binding domain"/>
    <property type="match status" value="1"/>
</dbReference>
<dbReference type="Gene3D" id="3.10.50.40">
    <property type="match status" value="1"/>
</dbReference>
<dbReference type="InterPro" id="IPR005215">
    <property type="entry name" value="Trig_fac"/>
</dbReference>
<proteinExistence type="inferred from homology"/>
<comment type="catalytic activity">
    <reaction evidence="1 11">
        <text>[protein]-peptidylproline (omega=180) = [protein]-peptidylproline (omega=0)</text>
        <dbReference type="Rhea" id="RHEA:16237"/>
        <dbReference type="Rhea" id="RHEA-COMP:10747"/>
        <dbReference type="Rhea" id="RHEA-COMP:10748"/>
        <dbReference type="ChEBI" id="CHEBI:83833"/>
        <dbReference type="ChEBI" id="CHEBI:83834"/>
        <dbReference type="EC" id="5.2.1.8"/>
    </reaction>
</comment>
<evidence type="ECO:0000256" key="7">
    <source>
        <dbReference type="ARBA" id="ARBA00023186"/>
    </source>
</evidence>
<reference evidence="15 16" key="1">
    <citation type="submission" date="2019-09" db="EMBL/GenBank/DDBJ databases">
        <title>Whole genome shotgun sequencing (WGS) of Ellagibacter isourolithinifaciens DSM 104140(T) and Adlercreutzia muris DSM 29508(T).</title>
        <authorList>
            <person name="Stoll D.A."/>
            <person name="Danylec N."/>
            <person name="Huch M."/>
        </authorList>
    </citation>
    <scope>NUCLEOTIDE SEQUENCE [LARGE SCALE GENOMIC DNA]</scope>
    <source>
        <strain evidence="15 16">DSM 104140</strain>
    </source>
</reference>
<sequence length="450" mass="50272">MQQRRNHCRHKGGAVQVKDRVREDDGDKQELVLTLVASADEVKEAADKFFAEIAQRDIPGFRKGKAPRAVLEQNVGGHKNAMGGVAEMLINEKAFKALDDADVIFVGEPDFNVDNDVVEGQPFTFTVSGAVVPQMKLSSYDGVSIEMPPDEATDAEVERQLKHLQDVYHSFEKIDDPEHVAEMGDVVSAAVTVTQDGNAVNGLRYATRMIELGSGSMPASFDEHLVGSKLGDTLEFDFEAKDEEGNTQFGDGQLHANVEIQEFRRKIVPEIGDELAAKVGCMDAEDMRKQMRHQINQHKEAELPGLMVQRAVDALADRLVGDVPQYYVDFIRQDVGREMMQSFEKQGTSLQEWLLNNNGKADEIKENVTQEAIRRARIDCALEALVAEKGFDVTEEDIEKELAQEDDAIATREKWEKANRMAELRKVCRHSKASRWLVQTAEVTVVDEEA</sequence>
<dbReference type="SUPFAM" id="SSF54534">
    <property type="entry name" value="FKBP-like"/>
    <property type="match status" value="1"/>
</dbReference>
<dbReference type="EMBL" id="WAJR01000003">
    <property type="protein sequence ID" value="KAB1642045.1"/>
    <property type="molecule type" value="Genomic_DNA"/>
</dbReference>
<dbReference type="NCBIfam" id="TIGR00115">
    <property type="entry name" value="tig"/>
    <property type="match status" value="1"/>
</dbReference>
<organism evidence="15 16">
    <name type="scientific">Ellagibacter isourolithinifaciens</name>
    <dbReference type="NCBI Taxonomy" id="2137581"/>
    <lineage>
        <taxon>Bacteria</taxon>
        <taxon>Bacillati</taxon>
        <taxon>Actinomycetota</taxon>
        <taxon>Coriobacteriia</taxon>
        <taxon>Eggerthellales</taxon>
        <taxon>Eggerthellaceae</taxon>
        <taxon>Ellagibacter</taxon>
    </lineage>
</organism>
<evidence type="ECO:0000256" key="2">
    <source>
        <dbReference type="ARBA" id="ARBA00005464"/>
    </source>
</evidence>
<keyword evidence="9 11" id="KW-0131">Cell cycle</keyword>
<evidence type="ECO:0000259" key="14">
    <source>
        <dbReference type="Pfam" id="PF05698"/>
    </source>
</evidence>
<evidence type="ECO:0000256" key="11">
    <source>
        <dbReference type="HAMAP-Rule" id="MF_00303"/>
    </source>
</evidence>
<dbReference type="Pfam" id="PF05697">
    <property type="entry name" value="Trigger_N"/>
    <property type="match status" value="1"/>
</dbReference>
<evidence type="ECO:0000256" key="10">
    <source>
        <dbReference type="ARBA" id="ARBA00029986"/>
    </source>
</evidence>
<dbReference type="InterPro" id="IPR008881">
    <property type="entry name" value="Trigger_fac_ribosome-bd_bac"/>
</dbReference>
<comment type="similarity">
    <text evidence="2 11">Belongs to the FKBP-type PPIase family. Tig subfamily.</text>
</comment>
<evidence type="ECO:0000256" key="12">
    <source>
        <dbReference type="SAM" id="MobiDB-lite"/>
    </source>
</evidence>
<dbReference type="AlphaFoldDB" id="A0A6N6NTQ5"/>
<dbReference type="GO" id="GO:0003755">
    <property type="term" value="F:peptidyl-prolyl cis-trans isomerase activity"/>
    <property type="evidence" value="ECO:0007669"/>
    <property type="project" value="UniProtKB-UniRule"/>
</dbReference>
<keyword evidence="7 11" id="KW-0143">Chaperone</keyword>
<evidence type="ECO:0000256" key="1">
    <source>
        <dbReference type="ARBA" id="ARBA00000971"/>
    </source>
</evidence>
<evidence type="ECO:0000256" key="9">
    <source>
        <dbReference type="ARBA" id="ARBA00023306"/>
    </source>
</evidence>
<dbReference type="Proteomes" id="UP000468668">
    <property type="component" value="Unassembled WGS sequence"/>
</dbReference>
<evidence type="ECO:0000256" key="5">
    <source>
        <dbReference type="ARBA" id="ARBA00022618"/>
    </source>
</evidence>
<feature type="region of interest" description="Disordered" evidence="12">
    <location>
        <begin position="1"/>
        <end position="22"/>
    </location>
</feature>
<dbReference type="InterPro" id="IPR027304">
    <property type="entry name" value="Trigger_fact/SurA_dom_sf"/>
</dbReference>
<keyword evidence="16" id="KW-1185">Reference proteome</keyword>
<feature type="domain" description="Trigger factor ribosome-binding bacterial" evidence="13">
    <location>
        <begin position="25"/>
        <end position="164"/>
    </location>
</feature>
<dbReference type="InterPro" id="IPR008880">
    <property type="entry name" value="Trigger_fac_C"/>
</dbReference>
<dbReference type="Pfam" id="PF05698">
    <property type="entry name" value="Trigger_C"/>
    <property type="match status" value="1"/>
</dbReference>
<evidence type="ECO:0000259" key="13">
    <source>
        <dbReference type="Pfam" id="PF05697"/>
    </source>
</evidence>
<dbReference type="GO" id="GO:0015031">
    <property type="term" value="P:protein transport"/>
    <property type="evidence" value="ECO:0007669"/>
    <property type="project" value="UniProtKB-UniRule"/>
</dbReference>
<dbReference type="SUPFAM" id="SSF102735">
    <property type="entry name" value="Trigger factor ribosome-binding domain"/>
    <property type="match status" value="1"/>
</dbReference>
<keyword evidence="6 11" id="KW-0697">Rotamase</keyword>
<feature type="domain" description="Trigger factor C-terminal" evidence="14">
    <location>
        <begin position="285"/>
        <end position="437"/>
    </location>
</feature>
<name>A0A6N6NTQ5_9ACTN</name>
<dbReference type="InterPro" id="IPR036611">
    <property type="entry name" value="Trigger_fac_ribosome-bd_sf"/>
</dbReference>
<protein>
    <recommendedName>
        <fullName evidence="4 11">Trigger factor</fullName>
        <shortName evidence="11">TF</shortName>
        <ecNumber evidence="3 11">5.2.1.8</ecNumber>
    </recommendedName>
    <alternativeName>
        <fullName evidence="10 11">PPIase</fullName>
    </alternativeName>
</protein>
<evidence type="ECO:0000256" key="3">
    <source>
        <dbReference type="ARBA" id="ARBA00013194"/>
    </source>
</evidence>
<keyword evidence="11" id="KW-0963">Cytoplasm</keyword>
<keyword evidence="5 11" id="KW-0132">Cell division</keyword>
<dbReference type="OrthoDB" id="9767721at2"/>
<dbReference type="HAMAP" id="MF_00303">
    <property type="entry name" value="Trigger_factor_Tig"/>
    <property type="match status" value="1"/>
</dbReference>
<dbReference type="EC" id="5.2.1.8" evidence="3 11"/>
<comment type="function">
    <text evidence="11">Involved in protein export. Acts as a chaperone by maintaining the newly synthesized protein in an open conformation. Functions as a peptidyl-prolyl cis-trans isomerase.</text>
</comment>
<gene>
    <name evidence="11 15" type="primary">tig</name>
    <name evidence="15" type="ORF">F8C90_02395</name>
</gene>
<dbReference type="Gene3D" id="1.10.3120.10">
    <property type="entry name" value="Trigger factor, C-terminal domain"/>
    <property type="match status" value="1"/>
</dbReference>
<dbReference type="GO" id="GO:0006457">
    <property type="term" value="P:protein folding"/>
    <property type="evidence" value="ECO:0007669"/>
    <property type="project" value="UniProtKB-UniRule"/>
</dbReference>
<evidence type="ECO:0000313" key="15">
    <source>
        <dbReference type="EMBL" id="KAB1642045.1"/>
    </source>
</evidence>
<comment type="subcellular location">
    <subcellularLocation>
        <location evidence="11">Cytoplasm</location>
    </subcellularLocation>
    <text evidence="11">About half TF is bound to the ribosome near the polypeptide exit tunnel while the other half is free in the cytoplasm.</text>
</comment>
<dbReference type="PIRSF" id="PIRSF003095">
    <property type="entry name" value="Trigger_factor"/>
    <property type="match status" value="1"/>
</dbReference>
<evidence type="ECO:0000313" key="16">
    <source>
        <dbReference type="Proteomes" id="UP000468668"/>
    </source>
</evidence>
<keyword evidence="8 11" id="KW-0413">Isomerase</keyword>
<evidence type="ECO:0000256" key="4">
    <source>
        <dbReference type="ARBA" id="ARBA00016902"/>
    </source>
</evidence>
<dbReference type="SUPFAM" id="SSF109998">
    <property type="entry name" value="Triger factor/SurA peptide-binding domain-like"/>
    <property type="match status" value="1"/>
</dbReference>
<comment type="domain">
    <text evidence="11">Consists of 3 domains; the N-terminus binds the ribosome, the middle domain has PPIase activity, while the C-terminus has intrinsic chaperone activity on its own.</text>
</comment>
<feature type="compositionally biased region" description="Basic residues" evidence="12">
    <location>
        <begin position="1"/>
        <end position="12"/>
    </location>
</feature>
<accession>A0A6N6NTQ5</accession>
<dbReference type="GO" id="GO:0005737">
    <property type="term" value="C:cytoplasm"/>
    <property type="evidence" value="ECO:0007669"/>
    <property type="project" value="UniProtKB-SubCell"/>
</dbReference>
<evidence type="ECO:0000256" key="6">
    <source>
        <dbReference type="ARBA" id="ARBA00023110"/>
    </source>
</evidence>